<dbReference type="GO" id="GO:0006744">
    <property type="term" value="P:ubiquinone biosynthetic process"/>
    <property type="evidence" value="ECO:0007669"/>
    <property type="project" value="TreeGrafter"/>
</dbReference>
<sequence>MSSRGTASLETTDSPGAGVRPARSLRSWLEHLSASGRVATIEHPVALEHELAAIAKKLDGSRAAVFVQPGGHAIPVVSGFMSRRAWIAEAMGVSEDQLLQRFRDAAEHPLAWQDVPASTALCQQVIHTEGIDLHKLLPIPTHSEHDSGPYITAGLVIARNPRTGIQNVSINRIQVHGPDRMAILLLPRHLYAFQRTAEAAGEPLELAVVIGVDPLTMLASQAITPIDHDELEIAGALHGAPLPVVKCVSNGVKVPAFAEIVIEGRILPNVREQEGPFGEFPKYYSAREAREVIEVTALTHRAKPIYHTIVPAEMEHLLLGAIPREATLLAHLQRSHPNVRDVHLSVGGVCRYHLWIQFEKKREGEAKNVILCAFGAHYDIKQVVVVDPDVNVHDPAEIEWAIATRFQADRDLIVIEGAQGSPLDPSTTVGQPDDAPAHLQGISAKMGLDATRPVAYAAHVFTRVRIPGQDSVDLEALVAGDNAALNTYLGDVHA</sequence>
<evidence type="ECO:0000259" key="2">
    <source>
        <dbReference type="Pfam" id="PF01977"/>
    </source>
</evidence>
<protein>
    <submittedName>
        <fullName evidence="5">UbiD family decarboxylase</fullName>
    </submittedName>
</protein>
<proteinExistence type="predicted"/>
<dbReference type="NCBIfam" id="TIGR00148">
    <property type="entry name" value="UbiD family decarboxylase"/>
    <property type="match status" value="1"/>
</dbReference>
<feature type="domain" description="3-octaprenyl-4-hydroxybenzoate carboxy-lyase-like Rift-related" evidence="2">
    <location>
        <begin position="115"/>
        <end position="312"/>
    </location>
</feature>
<dbReference type="InterPro" id="IPR002830">
    <property type="entry name" value="UbiD"/>
</dbReference>
<dbReference type="PANTHER" id="PTHR30108">
    <property type="entry name" value="3-OCTAPRENYL-4-HYDROXYBENZOATE CARBOXY-LYASE-RELATED"/>
    <property type="match status" value="1"/>
</dbReference>
<dbReference type="RefSeq" id="WP_106351835.1">
    <property type="nucleotide sequence ID" value="NZ_JANSLM010000012.1"/>
</dbReference>
<dbReference type="Pfam" id="PF20696">
    <property type="entry name" value="UbiD_C"/>
    <property type="match status" value="1"/>
</dbReference>
<organism evidence="5 6">
    <name type="scientific">Paraburkholderia fungorum</name>
    <dbReference type="NCBI Taxonomy" id="134537"/>
    <lineage>
        <taxon>Bacteria</taxon>
        <taxon>Pseudomonadati</taxon>
        <taxon>Pseudomonadota</taxon>
        <taxon>Betaproteobacteria</taxon>
        <taxon>Burkholderiales</taxon>
        <taxon>Burkholderiaceae</taxon>
        <taxon>Paraburkholderia</taxon>
    </lineage>
</organism>
<feature type="region of interest" description="Disordered" evidence="1">
    <location>
        <begin position="1"/>
        <end position="20"/>
    </location>
</feature>
<evidence type="ECO:0000259" key="4">
    <source>
        <dbReference type="Pfam" id="PF20696"/>
    </source>
</evidence>
<evidence type="ECO:0000259" key="3">
    <source>
        <dbReference type="Pfam" id="PF20695"/>
    </source>
</evidence>
<feature type="compositionally biased region" description="Polar residues" evidence="1">
    <location>
        <begin position="1"/>
        <end position="14"/>
    </location>
</feature>
<dbReference type="PANTHER" id="PTHR30108:SF17">
    <property type="entry name" value="FERULIC ACID DECARBOXYLASE 1"/>
    <property type="match status" value="1"/>
</dbReference>
<dbReference type="GO" id="GO:0008694">
    <property type="term" value="F:4-hydroxy-3-polyprenylbenzoate decarboxylase activity"/>
    <property type="evidence" value="ECO:0007669"/>
    <property type="project" value="TreeGrafter"/>
</dbReference>
<dbReference type="InterPro" id="IPR049381">
    <property type="entry name" value="UbiD-like_C"/>
</dbReference>
<dbReference type="SUPFAM" id="SSF143968">
    <property type="entry name" value="UbiD C-terminal domain-like"/>
    <property type="match status" value="1"/>
</dbReference>
<comment type="caution">
    <text evidence="5">The sequence shown here is derived from an EMBL/GenBank/DDBJ whole genome shotgun (WGS) entry which is preliminary data.</text>
</comment>
<dbReference type="Proteomes" id="UP001246473">
    <property type="component" value="Unassembled WGS sequence"/>
</dbReference>
<dbReference type="EMBL" id="JANSLM010000012">
    <property type="protein sequence ID" value="MDT8841370.1"/>
    <property type="molecule type" value="Genomic_DNA"/>
</dbReference>
<reference evidence="5" key="1">
    <citation type="submission" date="2022-08" db="EMBL/GenBank/DDBJ databases">
        <authorList>
            <person name="Kim S.-J."/>
        </authorList>
    </citation>
    <scope>NUCLEOTIDE SEQUENCE</scope>
    <source>
        <strain evidence="5">KJ</strain>
    </source>
</reference>
<evidence type="ECO:0000313" key="6">
    <source>
        <dbReference type="Proteomes" id="UP001246473"/>
    </source>
</evidence>
<evidence type="ECO:0000313" key="5">
    <source>
        <dbReference type="EMBL" id="MDT8841370.1"/>
    </source>
</evidence>
<accession>A0AAP5QF30</accession>
<name>A0AAP5QF30_9BURK</name>
<gene>
    <name evidence="5" type="ORF">ParKJ_28510</name>
</gene>
<dbReference type="InterPro" id="IPR048304">
    <property type="entry name" value="UbiD_Rift_dom"/>
</dbReference>
<dbReference type="Pfam" id="PF01977">
    <property type="entry name" value="UbiD"/>
    <property type="match status" value="1"/>
</dbReference>
<feature type="domain" description="3-octaprenyl-4-hydroxybenzoate carboxy-lyase-like N-terminal" evidence="3">
    <location>
        <begin position="29"/>
        <end position="105"/>
    </location>
</feature>
<evidence type="ECO:0000256" key="1">
    <source>
        <dbReference type="SAM" id="MobiDB-lite"/>
    </source>
</evidence>
<dbReference type="SUPFAM" id="SSF50475">
    <property type="entry name" value="FMN-binding split barrel"/>
    <property type="match status" value="1"/>
</dbReference>
<dbReference type="Gene3D" id="3.40.1670.10">
    <property type="entry name" value="UbiD C-terminal domain-like"/>
    <property type="match status" value="1"/>
</dbReference>
<dbReference type="InterPro" id="IPR049383">
    <property type="entry name" value="UbiD-like_N"/>
</dbReference>
<feature type="domain" description="3-octaprenyl-4-hydroxybenzoate carboxy-lyase-like C-terminal" evidence="4">
    <location>
        <begin position="319"/>
        <end position="450"/>
    </location>
</feature>
<dbReference type="Pfam" id="PF20695">
    <property type="entry name" value="UbiD_N"/>
    <property type="match status" value="1"/>
</dbReference>
<dbReference type="GO" id="GO:0005829">
    <property type="term" value="C:cytosol"/>
    <property type="evidence" value="ECO:0007669"/>
    <property type="project" value="TreeGrafter"/>
</dbReference>
<dbReference type="AlphaFoldDB" id="A0AAP5QF30"/>